<dbReference type="STRING" id="1618478.UR68_C0020G0036"/>
<dbReference type="EMBL" id="LBQC01000020">
    <property type="protein sequence ID" value="KKP72181.1"/>
    <property type="molecule type" value="Genomic_DNA"/>
</dbReference>
<dbReference type="Proteomes" id="UP000034457">
    <property type="component" value="Unassembled WGS sequence"/>
</dbReference>
<feature type="region of interest" description="Disordered" evidence="1">
    <location>
        <begin position="49"/>
        <end position="103"/>
    </location>
</feature>
<gene>
    <name evidence="2" type="ORF">UR68_C0020G0036</name>
</gene>
<evidence type="ECO:0000313" key="3">
    <source>
        <dbReference type="Proteomes" id="UP000034457"/>
    </source>
</evidence>
<reference evidence="2 3" key="1">
    <citation type="journal article" date="2015" name="Nature">
        <title>rRNA introns, odd ribosomes, and small enigmatic genomes across a large radiation of phyla.</title>
        <authorList>
            <person name="Brown C.T."/>
            <person name="Hug L.A."/>
            <person name="Thomas B.C."/>
            <person name="Sharon I."/>
            <person name="Castelle C.J."/>
            <person name="Singh A."/>
            <person name="Wilkins M.J."/>
            <person name="Williams K.H."/>
            <person name="Banfield J.F."/>
        </authorList>
    </citation>
    <scope>NUCLEOTIDE SEQUENCE [LARGE SCALE GENOMIC DNA]</scope>
</reference>
<evidence type="ECO:0000256" key="1">
    <source>
        <dbReference type="SAM" id="MobiDB-lite"/>
    </source>
</evidence>
<evidence type="ECO:0000313" key="2">
    <source>
        <dbReference type="EMBL" id="KKP72181.1"/>
    </source>
</evidence>
<proteinExistence type="predicted"/>
<protein>
    <submittedName>
        <fullName evidence="2">Uncharacterized protein</fullName>
    </submittedName>
</protein>
<sequence>MDKGLFNIYDRMETILTVGVIVVLISTLYGDEIKKSILPSFQSVNFTQNTGNLPPANPGPNNPSNVPIAPSNSPSINPSNPVVSPTSGSATRTPTPTTGSPISTTSITRKVMVIDFNPIIESQGGRRIRAIKSWQDPVALETQYINDVRDASGGYFKYQIVNRLADVDKYPMKKNNYVFTDAEYLSAVISPTSNAREIIDYLKVLDEYDICEKINRGEIDELWLWGGPWFGYYETAMVGPTAFHTNSAPISGSTCTKNAIIMGFNYERDVSLMLEDLGHAIEGALSQKFSEDPRFNAGNYYTPWGKFATSDKISPGKSGCGWMHFAPNSSVDYDWDNTRTVTSTCGDWLNYPNLTGATTSINCNSWGCDGYQYKKWWLNHLPKAAGSTGEFFNNWWRYIGELN</sequence>
<dbReference type="AlphaFoldDB" id="A0A0G0C7P9"/>
<feature type="compositionally biased region" description="Low complexity" evidence="1">
    <location>
        <begin position="62"/>
        <end position="103"/>
    </location>
</feature>
<comment type="caution">
    <text evidence="2">The sequence shown here is derived from an EMBL/GenBank/DDBJ whole genome shotgun (WGS) entry which is preliminary data.</text>
</comment>
<accession>A0A0G0C7P9</accession>
<name>A0A0G0C7P9_9BACT</name>
<organism evidence="2 3">
    <name type="scientific">Candidatus Roizmanbacteria bacterium GW2011_GWA2_35_19</name>
    <dbReference type="NCBI Taxonomy" id="1618478"/>
    <lineage>
        <taxon>Bacteria</taxon>
        <taxon>Candidatus Roizmaniibacteriota</taxon>
    </lineage>
</organism>